<evidence type="ECO:0000259" key="7">
    <source>
        <dbReference type="Pfam" id="PF11262"/>
    </source>
</evidence>
<feature type="domain" description="THO complex subunit 2 N-terminal" evidence="9">
    <location>
        <begin position="59"/>
        <end position="211"/>
    </location>
</feature>
<dbReference type="PANTHER" id="PTHR21597:SF0">
    <property type="entry name" value="THO COMPLEX SUBUNIT 2"/>
    <property type="match status" value="1"/>
</dbReference>
<dbReference type="GO" id="GO:0003729">
    <property type="term" value="F:mRNA binding"/>
    <property type="evidence" value="ECO:0007669"/>
    <property type="project" value="TreeGrafter"/>
</dbReference>
<evidence type="ECO:0000313" key="10">
    <source>
        <dbReference type="EMBL" id="EEC50030.1"/>
    </source>
</evidence>
<evidence type="ECO:0000259" key="8">
    <source>
        <dbReference type="Pfam" id="PF11732"/>
    </source>
</evidence>
<dbReference type="eggNOG" id="KOG1874">
    <property type="taxonomic scope" value="Eukaryota"/>
</dbReference>
<feature type="compositionally biased region" description="Basic and acidic residues" evidence="6">
    <location>
        <begin position="1359"/>
        <end position="1382"/>
    </location>
</feature>
<dbReference type="KEGG" id="pti:PHATRDRAFT_44632"/>
<dbReference type="Pfam" id="PF11732">
    <property type="entry name" value="Thoc2"/>
    <property type="match status" value="1"/>
</dbReference>
<dbReference type="Proteomes" id="UP000000759">
    <property type="component" value="Chromosome 4"/>
</dbReference>
<evidence type="ECO:0000256" key="1">
    <source>
        <dbReference type="ARBA" id="ARBA00004123"/>
    </source>
</evidence>
<protein>
    <recommendedName>
        <fullName evidence="3">THO complex subunit 2</fullName>
    </recommendedName>
</protein>
<keyword evidence="5" id="KW-0175">Coiled coil</keyword>
<comment type="subcellular location">
    <subcellularLocation>
        <location evidence="1">Nucleus</location>
    </subcellularLocation>
</comment>
<dbReference type="PaxDb" id="2850-Phatr44632"/>
<gene>
    <name evidence="10" type="ORF">PHATRDRAFT_44632</name>
</gene>
<feature type="region of interest" description="Disordered" evidence="6">
    <location>
        <begin position="1262"/>
        <end position="1440"/>
    </location>
</feature>
<evidence type="ECO:0000313" key="11">
    <source>
        <dbReference type="Proteomes" id="UP000000759"/>
    </source>
</evidence>
<dbReference type="Pfam" id="PF11262">
    <property type="entry name" value="Tho2"/>
    <property type="match status" value="1"/>
</dbReference>
<accession>B7FUR3</accession>
<feature type="compositionally biased region" description="Basic and acidic residues" evidence="6">
    <location>
        <begin position="1419"/>
        <end position="1431"/>
    </location>
</feature>
<dbReference type="GeneID" id="7197632"/>
<reference evidence="10 11" key="1">
    <citation type="journal article" date="2008" name="Nature">
        <title>The Phaeodactylum genome reveals the evolutionary history of diatom genomes.</title>
        <authorList>
            <person name="Bowler C."/>
            <person name="Allen A.E."/>
            <person name="Badger J.H."/>
            <person name="Grimwood J."/>
            <person name="Jabbari K."/>
            <person name="Kuo A."/>
            <person name="Maheswari U."/>
            <person name="Martens C."/>
            <person name="Maumus F."/>
            <person name="Otillar R.P."/>
            <person name="Rayko E."/>
            <person name="Salamov A."/>
            <person name="Vandepoele K."/>
            <person name="Beszteri B."/>
            <person name="Gruber A."/>
            <person name="Heijde M."/>
            <person name="Katinka M."/>
            <person name="Mock T."/>
            <person name="Valentin K."/>
            <person name="Verret F."/>
            <person name="Berges J.A."/>
            <person name="Brownlee C."/>
            <person name="Cadoret J.P."/>
            <person name="Chiovitti A."/>
            <person name="Choi C.J."/>
            <person name="Coesel S."/>
            <person name="De Martino A."/>
            <person name="Detter J.C."/>
            <person name="Durkin C."/>
            <person name="Falciatore A."/>
            <person name="Fournet J."/>
            <person name="Haruta M."/>
            <person name="Huysman M.J."/>
            <person name="Jenkins B.D."/>
            <person name="Jiroutova K."/>
            <person name="Jorgensen R.E."/>
            <person name="Joubert Y."/>
            <person name="Kaplan A."/>
            <person name="Kroger N."/>
            <person name="Kroth P.G."/>
            <person name="La Roche J."/>
            <person name="Lindquist E."/>
            <person name="Lommer M."/>
            <person name="Martin-Jezequel V."/>
            <person name="Lopez P.J."/>
            <person name="Lucas S."/>
            <person name="Mangogna M."/>
            <person name="McGinnis K."/>
            <person name="Medlin L.K."/>
            <person name="Montsant A."/>
            <person name="Oudot-Le Secq M.P."/>
            <person name="Napoli C."/>
            <person name="Obornik M."/>
            <person name="Parker M.S."/>
            <person name="Petit J.L."/>
            <person name="Porcel B.M."/>
            <person name="Poulsen N."/>
            <person name="Robison M."/>
            <person name="Rychlewski L."/>
            <person name="Rynearson T.A."/>
            <person name="Schmutz J."/>
            <person name="Shapiro H."/>
            <person name="Siaut M."/>
            <person name="Stanley M."/>
            <person name="Sussman M.R."/>
            <person name="Taylor A.R."/>
            <person name="Vardi A."/>
            <person name="von Dassow P."/>
            <person name="Vyverman W."/>
            <person name="Willis A."/>
            <person name="Wyrwicz L.S."/>
            <person name="Rokhsar D.S."/>
            <person name="Weissenbach J."/>
            <person name="Armbrust E.V."/>
            <person name="Green B.R."/>
            <person name="Van de Peer Y."/>
            <person name="Grigoriev I.V."/>
        </authorList>
    </citation>
    <scope>NUCLEOTIDE SEQUENCE [LARGE SCALE GENOMIC DNA]</scope>
    <source>
        <strain evidence="10 11">CCAP 1055/1</strain>
    </source>
</reference>
<dbReference type="InParanoid" id="B7FUR3"/>
<dbReference type="HOGENOM" id="CLU_000511_5_1_1"/>
<sequence length="1440" mass="160971">MTFPDLATVTEVLRQEIPDPSVLRLYLCQIGRAALGDGDNGDTTASQARTVWTSLAITDQQEDLSSLLVDVLWLVTMSSSVSSDSALPQLLVRDTVQAYPWTRTALVQTLDARLLQDATLIPNQADFQKKLRQYNTATFYRQNKWNLLHEESEGYSKLLQFLLSVSNEHLHFASSTNIPSSSDNISRLETLIGTFSLDPNRVLDLLLNVLELAFANPKEAPGSPGTETSTSTASRMVALLVALPSDNLPKLLAFEFQGRPLQQQTPLLKVMAFLAAHDALDVEKMLSFLPSSWMDSANDLEVAWRKQETSRVRDLGKVRLSSPAPVANGTHEPGSEQQSAVQQLHTTLVSSPAIQFLQTLFVTQPLRAWPLARKVGVVNWSQLCTLLPDTIGVALIDWTHQEIQPLLQRRVAPVPWTESCREQKGDTASDDAMDINNGDKRKDRDTLSFLLHIVVEPLSYVKNSGCIVLRPVFFSQLCRLLAAYNNDTTEEEVSEKVLAFYKSFLLPTLSLFPSSPSRSAEVWTVMQPLSYRTRYALYKSWRGTGLERAGLHDSAKPLWQVSGEIQAGKDARYQLKRLSKDTIRDVSRGVAKVCHHHPLVVFSTILSQIESYDNLVEVMVDALRFVTPLSLDVLGFCILSRLSGSGDNGFVNRSRLKEDGVNVSQWLQSLESFTGYFYKRFPSMELRGILCYLIGRLKDGHVMELGMLRTLLKTAGGWAFADYSPAANLSMTQLEGRAGSTALQRETMSFGVIERFNLSASNAVRRVLQTDGAGVSLLILLAQVRHQIIFEGSSTDPPKPVKLIGNLVDTCQSVMTVLLNFLIADPAGMNGQTASSIVKIATFMPSLEKLCTDYGMDVAFAWMLCRPFIRKAAINKDLPNALSAFRISSELQMIYKASLPSITWDYISTTLFEIFYTKSLYDLFCPEEVYASEIARLEKEGERFAIQKDASPSTSVQPGNAPVASIQDEINRCETTVVKLKADLAKQKRHVAESRKTIQELAADLFESKTANEESATAFLTRCVFPRCMQGPDDALYCAHFVKFLHEIETPGFGTLYIFDVTVVSLSRALFGMTEGEAANVSILLCEIWKVASKWRYEKDSFDTEITGKPCSMLLNKKRGSIQPVSYAEFEVLYNRWHAAIGAAAIGCLQSSEYIHTRNCLIVLKRMVEVYPTRPRLGNELLEALVPLQDEGNKFADIRASAQAFSTQLLRARDDGVWKEEDPAIVKARRATEQAAAVARQKKVEEQMAELKRDSEKITEEIGEWDNNHRGDRRRPLPAVGTRDSRAPLPREVEDGRRARGQENGDRSRSQEARHAPTDASRGRLEDPGGSSRREPQRDDRWSRGARQGDNFSTLATSGRREDPSREEAPRGFEGRFQRPRQDPPQPIPPRTATKRSRPSSPSEPGESSEPLLQRSKRPRIDDIDKDDGRHPVRRRGGRR</sequence>
<dbReference type="GO" id="GO:0000445">
    <property type="term" value="C:THO complex part of transcription export complex"/>
    <property type="evidence" value="ECO:0007669"/>
    <property type="project" value="TreeGrafter"/>
</dbReference>
<dbReference type="Pfam" id="PF16134">
    <property type="entry name" value="THOC2_N"/>
    <property type="match status" value="2"/>
</dbReference>
<proteinExistence type="inferred from homology"/>
<dbReference type="InterPro" id="IPR021726">
    <property type="entry name" value="THO_THOC2_N"/>
</dbReference>
<evidence type="ECO:0000256" key="2">
    <source>
        <dbReference type="ARBA" id="ARBA00007857"/>
    </source>
</evidence>
<dbReference type="PANTHER" id="PTHR21597">
    <property type="entry name" value="THO2 PROTEIN"/>
    <property type="match status" value="1"/>
</dbReference>
<comment type="similarity">
    <text evidence="2">Belongs to the THOC2 family.</text>
</comment>
<evidence type="ECO:0000256" key="3">
    <source>
        <dbReference type="ARBA" id="ARBA00019596"/>
    </source>
</evidence>
<dbReference type="GO" id="GO:0006406">
    <property type="term" value="P:mRNA export from nucleus"/>
    <property type="evidence" value="ECO:0007669"/>
    <property type="project" value="InterPro"/>
</dbReference>
<reference evidence="11" key="2">
    <citation type="submission" date="2008-08" db="EMBL/GenBank/DDBJ databases">
        <authorList>
            <consortium name="Diatom Consortium"/>
            <person name="Grigoriev I."/>
            <person name="Grimwood J."/>
            <person name="Kuo A."/>
            <person name="Otillar R.P."/>
            <person name="Salamov A."/>
            <person name="Detter J.C."/>
            <person name="Lindquist E."/>
            <person name="Shapiro H."/>
            <person name="Lucas S."/>
            <person name="Glavina del Rio T."/>
            <person name="Pitluck S."/>
            <person name="Rokhsar D."/>
            <person name="Bowler C."/>
        </authorList>
    </citation>
    <scope>GENOME REANNOTATION</scope>
    <source>
        <strain evidence="11">CCAP 1055/1</strain>
    </source>
</reference>
<dbReference type="OMA" id="QERWTCI"/>
<feature type="compositionally biased region" description="Basic and acidic residues" evidence="6">
    <location>
        <begin position="1283"/>
        <end position="1343"/>
    </location>
</feature>
<evidence type="ECO:0000256" key="5">
    <source>
        <dbReference type="SAM" id="Coils"/>
    </source>
</evidence>
<name>B7FUR3_PHATC</name>
<dbReference type="OrthoDB" id="29024at2759"/>
<keyword evidence="11" id="KW-1185">Reference proteome</keyword>
<feature type="domain" description="THO complex subunit 2 N-terminal" evidence="9">
    <location>
        <begin position="467"/>
        <end position="588"/>
    </location>
</feature>
<evidence type="ECO:0000256" key="6">
    <source>
        <dbReference type="SAM" id="MobiDB-lite"/>
    </source>
</evidence>
<keyword evidence="4" id="KW-0539">Nucleus</keyword>
<feature type="coiled-coil region" evidence="5">
    <location>
        <begin position="963"/>
        <end position="1004"/>
    </location>
</feature>
<feature type="compositionally biased region" description="Low complexity" evidence="6">
    <location>
        <begin position="1399"/>
        <end position="1411"/>
    </location>
</feature>
<feature type="region of interest" description="Disordered" evidence="6">
    <location>
        <begin position="418"/>
        <end position="437"/>
    </location>
</feature>
<dbReference type="GO" id="GO:0006397">
    <property type="term" value="P:mRNA processing"/>
    <property type="evidence" value="ECO:0007669"/>
    <property type="project" value="InterPro"/>
</dbReference>
<feature type="domain" description="THO complex subunitTHOC2 C-terminal" evidence="7">
    <location>
        <begin position="904"/>
        <end position="1209"/>
    </location>
</feature>
<evidence type="ECO:0000256" key="4">
    <source>
        <dbReference type="ARBA" id="ARBA00023242"/>
    </source>
</evidence>
<evidence type="ECO:0000259" key="9">
    <source>
        <dbReference type="Pfam" id="PF16134"/>
    </source>
</evidence>
<dbReference type="STRING" id="556484.B7FUR3"/>
<dbReference type="InterPro" id="IPR032302">
    <property type="entry name" value="THOC2_N"/>
</dbReference>
<dbReference type="InterPro" id="IPR040007">
    <property type="entry name" value="Tho2"/>
</dbReference>
<organism evidence="10 11">
    <name type="scientific">Phaeodactylum tricornutum (strain CCAP 1055/1)</name>
    <dbReference type="NCBI Taxonomy" id="556484"/>
    <lineage>
        <taxon>Eukaryota</taxon>
        <taxon>Sar</taxon>
        <taxon>Stramenopiles</taxon>
        <taxon>Ochrophyta</taxon>
        <taxon>Bacillariophyta</taxon>
        <taxon>Bacillariophyceae</taxon>
        <taxon>Bacillariophycidae</taxon>
        <taxon>Naviculales</taxon>
        <taxon>Phaeodactylaceae</taxon>
        <taxon>Phaeodactylum</taxon>
    </lineage>
</organism>
<dbReference type="RefSeq" id="XP_002178365.1">
    <property type="nucleotide sequence ID" value="XM_002178329.1"/>
</dbReference>
<dbReference type="InterPro" id="IPR021418">
    <property type="entry name" value="THO_THOC2_C"/>
</dbReference>
<feature type="domain" description="THO complex subunitTHOC2 N-terminal" evidence="8">
    <location>
        <begin position="590"/>
        <end position="670"/>
    </location>
</feature>
<dbReference type="EMBL" id="CM000607">
    <property type="protein sequence ID" value="EEC50030.1"/>
    <property type="molecule type" value="Genomic_DNA"/>
</dbReference>